<dbReference type="EMBL" id="JAINUF010000022">
    <property type="protein sequence ID" value="KAJ8333684.1"/>
    <property type="molecule type" value="Genomic_DNA"/>
</dbReference>
<keyword evidence="1" id="KW-0479">Metal-binding</keyword>
<accession>A0A9Q1E7I8</accession>
<keyword evidence="2 5" id="KW-0863">Zinc-finger</keyword>
<organism evidence="7 8">
    <name type="scientific">Synaphobranchus kaupii</name>
    <name type="common">Kaup's arrowtooth eel</name>
    <dbReference type="NCBI Taxonomy" id="118154"/>
    <lineage>
        <taxon>Eukaryota</taxon>
        <taxon>Metazoa</taxon>
        <taxon>Chordata</taxon>
        <taxon>Craniata</taxon>
        <taxon>Vertebrata</taxon>
        <taxon>Euteleostomi</taxon>
        <taxon>Actinopterygii</taxon>
        <taxon>Neopterygii</taxon>
        <taxon>Teleostei</taxon>
        <taxon>Anguilliformes</taxon>
        <taxon>Synaphobranchidae</taxon>
        <taxon>Synaphobranchus</taxon>
    </lineage>
</organism>
<dbReference type="AlphaFoldDB" id="A0A9Q1E7I8"/>
<feature type="domain" description="THAP-type" evidence="6">
    <location>
        <begin position="1"/>
        <end position="74"/>
    </location>
</feature>
<dbReference type="Proteomes" id="UP001152622">
    <property type="component" value="Chromosome 22"/>
</dbReference>
<evidence type="ECO:0000256" key="2">
    <source>
        <dbReference type="ARBA" id="ARBA00022771"/>
    </source>
</evidence>
<evidence type="ECO:0000313" key="8">
    <source>
        <dbReference type="Proteomes" id="UP001152622"/>
    </source>
</evidence>
<keyword evidence="8" id="KW-1185">Reference proteome</keyword>
<gene>
    <name evidence="7" type="ORF">SKAU_G00410030</name>
</gene>
<dbReference type="OrthoDB" id="7331812at2759"/>
<evidence type="ECO:0000256" key="1">
    <source>
        <dbReference type="ARBA" id="ARBA00022723"/>
    </source>
</evidence>
<sequence length="132" mass="15119">MGTTVTSFHPFPVEYQQRKQLWLLAARMDVNTPIETLKKFKVCSDHFTEDDYVKIKKGRSGYPLLKETAVPSPAFLHAPKTTDEQQNGLCRQLWSTADSLQADTLANLQLAPPPYFHREYRKKKKRASLNPG</sequence>
<dbReference type="Gene3D" id="6.20.210.20">
    <property type="entry name" value="THAP domain"/>
    <property type="match status" value="1"/>
</dbReference>
<proteinExistence type="predicted"/>
<protein>
    <recommendedName>
        <fullName evidence="6">THAP-type domain-containing protein</fullName>
    </recommendedName>
</protein>
<evidence type="ECO:0000313" key="7">
    <source>
        <dbReference type="EMBL" id="KAJ8333684.1"/>
    </source>
</evidence>
<dbReference type="SMART" id="SM00980">
    <property type="entry name" value="THAP"/>
    <property type="match status" value="1"/>
</dbReference>
<evidence type="ECO:0000256" key="3">
    <source>
        <dbReference type="ARBA" id="ARBA00022833"/>
    </source>
</evidence>
<keyword evidence="3" id="KW-0862">Zinc</keyword>
<dbReference type="Pfam" id="PF05485">
    <property type="entry name" value="THAP"/>
    <property type="match status" value="1"/>
</dbReference>
<dbReference type="PROSITE" id="PS50950">
    <property type="entry name" value="ZF_THAP"/>
    <property type="match status" value="1"/>
</dbReference>
<name>A0A9Q1E7I8_SYNKA</name>
<reference evidence="7" key="1">
    <citation type="journal article" date="2023" name="Science">
        <title>Genome structures resolve the early diversification of teleost fishes.</title>
        <authorList>
            <person name="Parey E."/>
            <person name="Louis A."/>
            <person name="Montfort J."/>
            <person name="Bouchez O."/>
            <person name="Roques C."/>
            <person name="Iampietro C."/>
            <person name="Lluch J."/>
            <person name="Castinel A."/>
            <person name="Donnadieu C."/>
            <person name="Desvignes T."/>
            <person name="Floi Bucao C."/>
            <person name="Jouanno E."/>
            <person name="Wen M."/>
            <person name="Mejri S."/>
            <person name="Dirks R."/>
            <person name="Jansen H."/>
            <person name="Henkel C."/>
            <person name="Chen W.J."/>
            <person name="Zahm M."/>
            <person name="Cabau C."/>
            <person name="Klopp C."/>
            <person name="Thompson A.W."/>
            <person name="Robinson-Rechavi M."/>
            <person name="Braasch I."/>
            <person name="Lecointre G."/>
            <person name="Bobe J."/>
            <person name="Postlethwait J.H."/>
            <person name="Berthelot C."/>
            <person name="Roest Crollius H."/>
            <person name="Guiguen Y."/>
        </authorList>
    </citation>
    <scope>NUCLEOTIDE SEQUENCE</scope>
    <source>
        <strain evidence="7">WJC10195</strain>
    </source>
</reference>
<evidence type="ECO:0000256" key="5">
    <source>
        <dbReference type="PROSITE-ProRule" id="PRU00309"/>
    </source>
</evidence>
<dbReference type="GO" id="GO:0008270">
    <property type="term" value="F:zinc ion binding"/>
    <property type="evidence" value="ECO:0007669"/>
    <property type="project" value="UniProtKB-KW"/>
</dbReference>
<dbReference type="GO" id="GO:0003677">
    <property type="term" value="F:DNA binding"/>
    <property type="evidence" value="ECO:0007669"/>
    <property type="project" value="UniProtKB-UniRule"/>
</dbReference>
<comment type="caution">
    <text evidence="7">The sequence shown here is derived from an EMBL/GenBank/DDBJ whole genome shotgun (WGS) entry which is preliminary data.</text>
</comment>
<evidence type="ECO:0000256" key="4">
    <source>
        <dbReference type="ARBA" id="ARBA00023125"/>
    </source>
</evidence>
<dbReference type="InterPro" id="IPR006612">
    <property type="entry name" value="THAP_Znf"/>
</dbReference>
<dbReference type="SUPFAM" id="SSF57716">
    <property type="entry name" value="Glucocorticoid receptor-like (DNA-binding domain)"/>
    <property type="match status" value="1"/>
</dbReference>
<evidence type="ECO:0000259" key="6">
    <source>
        <dbReference type="PROSITE" id="PS50950"/>
    </source>
</evidence>
<keyword evidence="4 5" id="KW-0238">DNA-binding</keyword>
<dbReference type="InterPro" id="IPR038441">
    <property type="entry name" value="THAP_Znf_sf"/>
</dbReference>